<accession>A0AA39XI38</accession>
<reference evidence="1" key="1">
    <citation type="submission" date="2023-06" db="EMBL/GenBank/DDBJ databases">
        <title>Genome-scale phylogeny and comparative genomics of the fungal order Sordariales.</title>
        <authorList>
            <consortium name="Lawrence Berkeley National Laboratory"/>
            <person name="Hensen N."/>
            <person name="Bonometti L."/>
            <person name="Westerberg I."/>
            <person name="Brannstrom I.O."/>
            <person name="Guillou S."/>
            <person name="Cros-Aarteil S."/>
            <person name="Calhoun S."/>
            <person name="Haridas S."/>
            <person name="Kuo A."/>
            <person name="Mondo S."/>
            <person name="Pangilinan J."/>
            <person name="Riley R."/>
            <person name="LaButti K."/>
            <person name="Andreopoulos B."/>
            <person name="Lipzen A."/>
            <person name="Chen C."/>
            <person name="Yanf M."/>
            <person name="Daum C."/>
            <person name="Ng V."/>
            <person name="Clum A."/>
            <person name="Steindorff A."/>
            <person name="Ohm R."/>
            <person name="Martin F."/>
            <person name="Silar P."/>
            <person name="Natvig D."/>
            <person name="Lalanne C."/>
            <person name="Gautier V."/>
            <person name="Ament-velasquez S.L."/>
            <person name="Kruys A."/>
            <person name="Hutchinson M.I."/>
            <person name="Powell A.J."/>
            <person name="Barry K."/>
            <person name="Miller A.N."/>
            <person name="Grigoriev I.V."/>
            <person name="Debuchy R."/>
            <person name="Gladieux P."/>
            <person name="Thoren M.H."/>
            <person name="Johannesson H."/>
        </authorList>
    </citation>
    <scope>NUCLEOTIDE SEQUENCE</scope>
    <source>
        <strain evidence="1">SMH3391-2</strain>
    </source>
</reference>
<proteinExistence type="predicted"/>
<keyword evidence="2" id="KW-1185">Reference proteome</keyword>
<evidence type="ECO:0000313" key="1">
    <source>
        <dbReference type="EMBL" id="KAK0634427.1"/>
    </source>
</evidence>
<dbReference type="EMBL" id="JAULSR010000001">
    <property type="protein sequence ID" value="KAK0634427.1"/>
    <property type="molecule type" value="Genomic_DNA"/>
</dbReference>
<comment type="caution">
    <text evidence="1">The sequence shown here is derived from an EMBL/GenBank/DDBJ whole genome shotgun (WGS) entry which is preliminary data.</text>
</comment>
<dbReference type="AlphaFoldDB" id="A0AA39XI38"/>
<organism evidence="1 2">
    <name type="scientific">Bombardia bombarda</name>
    <dbReference type="NCBI Taxonomy" id="252184"/>
    <lineage>
        <taxon>Eukaryota</taxon>
        <taxon>Fungi</taxon>
        <taxon>Dikarya</taxon>
        <taxon>Ascomycota</taxon>
        <taxon>Pezizomycotina</taxon>
        <taxon>Sordariomycetes</taxon>
        <taxon>Sordariomycetidae</taxon>
        <taxon>Sordariales</taxon>
        <taxon>Lasiosphaeriaceae</taxon>
        <taxon>Bombardia</taxon>
    </lineage>
</organism>
<dbReference type="Proteomes" id="UP001174934">
    <property type="component" value="Unassembled WGS sequence"/>
</dbReference>
<evidence type="ECO:0000313" key="2">
    <source>
        <dbReference type="Proteomes" id="UP001174934"/>
    </source>
</evidence>
<sequence>MRAFSRAPTEPVDAEGRRYIKRCQDDSALISRVGTWPPRDELADDLSGYDQHWKQVRKSQSKYKNQEKAILGEEAMERALTPMADIPMEPV</sequence>
<protein>
    <submittedName>
        <fullName evidence="1">Uncharacterized protein</fullName>
    </submittedName>
</protein>
<name>A0AA39XI38_9PEZI</name>
<gene>
    <name evidence="1" type="ORF">B0T17DRAFT_649637</name>
</gene>